<feature type="transmembrane region" description="Helical" evidence="2">
    <location>
        <begin position="149"/>
        <end position="169"/>
    </location>
</feature>
<keyword evidence="2" id="KW-0472">Membrane</keyword>
<feature type="transmembrane region" description="Helical" evidence="2">
    <location>
        <begin position="74"/>
        <end position="96"/>
    </location>
</feature>
<dbReference type="RefSeq" id="WP_007620784.1">
    <property type="nucleotide sequence ID" value="NZ_BANX01000016.1"/>
</dbReference>
<dbReference type="EMBL" id="BANX01000016">
    <property type="protein sequence ID" value="GAC68554.1"/>
    <property type="molecule type" value="Genomic_DNA"/>
</dbReference>
<comment type="caution">
    <text evidence="3">The sequence shown here is derived from an EMBL/GenBank/DDBJ whole genome shotgun (WGS) entry which is preliminary data.</text>
</comment>
<reference evidence="3 4" key="1">
    <citation type="submission" date="2013-01" db="EMBL/GenBank/DDBJ databases">
        <title>Whole genome shotgun sequence of Gordonia soli NBRC 108243.</title>
        <authorList>
            <person name="Isaki-Nakamura S."/>
            <person name="Hosoyama A."/>
            <person name="Tsuchikane K."/>
            <person name="Ando Y."/>
            <person name="Baba S."/>
            <person name="Ohji S."/>
            <person name="Hamada M."/>
            <person name="Tamura T."/>
            <person name="Yamazoe A."/>
            <person name="Yamazaki S."/>
            <person name="Fujita N."/>
        </authorList>
    </citation>
    <scope>NUCLEOTIDE SEQUENCE [LARGE SCALE GENOMIC DNA]</scope>
    <source>
        <strain evidence="3 4">NBRC 108243</strain>
    </source>
</reference>
<keyword evidence="2" id="KW-1133">Transmembrane helix</keyword>
<keyword evidence="4" id="KW-1185">Reference proteome</keyword>
<accession>M0QJC4</accession>
<proteinExistence type="predicted"/>
<evidence type="ECO:0000313" key="4">
    <source>
        <dbReference type="Proteomes" id="UP000011666"/>
    </source>
</evidence>
<keyword evidence="2" id="KW-0812">Transmembrane</keyword>
<name>M0QJC4_9ACTN</name>
<dbReference type="Proteomes" id="UP000011666">
    <property type="component" value="Unassembled WGS sequence"/>
</dbReference>
<organism evidence="3 4">
    <name type="scientific">Gordonia soli NBRC 108243</name>
    <dbReference type="NCBI Taxonomy" id="1223545"/>
    <lineage>
        <taxon>Bacteria</taxon>
        <taxon>Bacillati</taxon>
        <taxon>Actinomycetota</taxon>
        <taxon>Actinomycetes</taxon>
        <taxon>Mycobacteriales</taxon>
        <taxon>Gordoniaceae</taxon>
        <taxon>Gordonia</taxon>
    </lineage>
</organism>
<dbReference type="AlphaFoldDB" id="M0QJC4"/>
<protein>
    <submittedName>
        <fullName evidence="3">Uncharacterized protein</fullName>
    </submittedName>
</protein>
<dbReference type="STRING" id="1223545.GS4_16_00840"/>
<feature type="transmembrane region" description="Helical" evidence="2">
    <location>
        <begin position="108"/>
        <end position="129"/>
    </location>
</feature>
<gene>
    <name evidence="3" type="ORF">GS4_16_00840</name>
</gene>
<sequence length="200" mass="20501">MTFPPPGQGPNTFATPPPPPTPARPASAVVSGLLAVIFAILVAAYTAVTWSQIVGGGNWPIGEILTGISHSGSAALSTLLLCWVLSPPISALLLIGSIASFFSRVARVCSVLLILPTILMLLGFTGPYLALGPYWFDGDSDAGLFTAAWGFPLFLVICAVVTAAALAVASRSPAPPRTVSSAVVTGHYTPISPSAPLHLQ</sequence>
<evidence type="ECO:0000256" key="2">
    <source>
        <dbReference type="SAM" id="Phobius"/>
    </source>
</evidence>
<feature type="transmembrane region" description="Helical" evidence="2">
    <location>
        <begin position="33"/>
        <end position="54"/>
    </location>
</feature>
<feature type="region of interest" description="Disordered" evidence="1">
    <location>
        <begin position="1"/>
        <end position="23"/>
    </location>
</feature>
<evidence type="ECO:0000256" key="1">
    <source>
        <dbReference type="SAM" id="MobiDB-lite"/>
    </source>
</evidence>
<evidence type="ECO:0000313" key="3">
    <source>
        <dbReference type="EMBL" id="GAC68554.1"/>
    </source>
</evidence>